<dbReference type="AlphaFoldDB" id="A0A2K8PGA3"/>
<dbReference type="InterPro" id="IPR000182">
    <property type="entry name" value="GNAT_dom"/>
</dbReference>
<protein>
    <submittedName>
        <fullName evidence="1">Uncharacterized protein</fullName>
    </submittedName>
</protein>
<dbReference type="OrthoDB" id="4228396at2"/>
<accession>A0A2K8PGA3</accession>
<dbReference type="InterPro" id="IPR016181">
    <property type="entry name" value="Acyl_CoA_acyltransferase"/>
</dbReference>
<dbReference type="GeneID" id="49383982"/>
<evidence type="ECO:0000313" key="1">
    <source>
        <dbReference type="EMBL" id="ATZ24783.1"/>
    </source>
</evidence>
<dbReference type="EMBL" id="CP024985">
    <property type="protein sequence ID" value="ATZ24783.1"/>
    <property type="molecule type" value="Genomic_DNA"/>
</dbReference>
<sequence length="187" mass="19382">MRYRYAVEADAPALAGLFAANHHDALTEEQRAGQGFVQGAFGAETLRGMARDRELLVADAGQGRIAGLLALSVARDMGDPPAAVLGLLHAQDGLDWQGRPLGGVPWLLYGPVVVDAAFRGHGVARGLFGTALDAAVGRAELLVAFIEAGNAPSWKVHVDAFGMTPLGEYVVAGRTYTAVAVAVPAAP</sequence>
<dbReference type="Proteomes" id="UP000231791">
    <property type="component" value="Chromosome"/>
</dbReference>
<dbReference type="RefSeq" id="WP_030226359.1">
    <property type="nucleotide sequence ID" value="NZ_CP024985.1"/>
</dbReference>
<evidence type="ECO:0000313" key="2">
    <source>
        <dbReference type="Proteomes" id="UP000231791"/>
    </source>
</evidence>
<dbReference type="Gene3D" id="3.40.630.30">
    <property type="match status" value="1"/>
</dbReference>
<dbReference type="GO" id="GO:0016747">
    <property type="term" value="F:acyltransferase activity, transferring groups other than amino-acyl groups"/>
    <property type="evidence" value="ECO:0007669"/>
    <property type="project" value="InterPro"/>
</dbReference>
<gene>
    <name evidence="1" type="ORF">SLAV_14645</name>
</gene>
<proteinExistence type="predicted"/>
<keyword evidence="2" id="KW-1185">Reference proteome</keyword>
<reference evidence="1 2" key="1">
    <citation type="submission" date="2017-11" db="EMBL/GenBank/DDBJ databases">
        <title>Complete genome sequence of Streptomyces lavendulae subsp. lavendulae CCM 3239 (formerly 'Streptomyces aureofaciens CCM 3239'), the producer of the angucycline-type antibiotic auricin.</title>
        <authorList>
            <person name="Busche T."/>
            <person name="Novakova R."/>
            <person name="Al'Dilaimi A."/>
            <person name="Homerova D."/>
            <person name="Feckova L."/>
            <person name="Rezuchova B."/>
            <person name="Mingyar E."/>
            <person name="Csolleiova D."/>
            <person name="Bekeova C."/>
            <person name="Winkler A."/>
            <person name="Sevcikova B."/>
            <person name="Kalinowski J."/>
            <person name="Kormanec J."/>
            <person name="Ruckert C."/>
        </authorList>
    </citation>
    <scope>NUCLEOTIDE SEQUENCE [LARGE SCALE GENOMIC DNA]</scope>
    <source>
        <strain evidence="1 2">CCM 3239</strain>
    </source>
</reference>
<name>A0A2K8PGA3_STRLA</name>
<dbReference type="Pfam" id="PF00583">
    <property type="entry name" value="Acetyltransf_1"/>
    <property type="match status" value="1"/>
</dbReference>
<organism evidence="1 2">
    <name type="scientific">Streptomyces lavendulae subsp. lavendulae</name>
    <dbReference type="NCBI Taxonomy" id="58340"/>
    <lineage>
        <taxon>Bacteria</taxon>
        <taxon>Bacillati</taxon>
        <taxon>Actinomycetota</taxon>
        <taxon>Actinomycetes</taxon>
        <taxon>Kitasatosporales</taxon>
        <taxon>Streptomycetaceae</taxon>
        <taxon>Streptomyces</taxon>
    </lineage>
</organism>
<dbReference type="SUPFAM" id="SSF55729">
    <property type="entry name" value="Acyl-CoA N-acyltransferases (Nat)"/>
    <property type="match status" value="1"/>
</dbReference>
<dbReference type="KEGG" id="slx:SLAV_14645"/>